<organism evidence="3 4">
    <name type="scientific">Funneliformis mosseae</name>
    <name type="common">Endomycorrhizal fungus</name>
    <name type="synonym">Glomus mosseae</name>
    <dbReference type="NCBI Taxonomy" id="27381"/>
    <lineage>
        <taxon>Eukaryota</taxon>
        <taxon>Fungi</taxon>
        <taxon>Fungi incertae sedis</taxon>
        <taxon>Mucoromycota</taxon>
        <taxon>Glomeromycotina</taxon>
        <taxon>Glomeromycetes</taxon>
        <taxon>Glomerales</taxon>
        <taxon>Glomeraceae</taxon>
        <taxon>Funneliformis</taxon>
    </lineage>
</organism>
<feature type="compositionally biased region" description="Basic residues" evidence="1">
    <location>
        <begin position="1"/>
        <end position="11"/>
    </location>
</feature>
<name>A0A9N8VJR7_FUNMO</name>
<protein>
    <submittedName>
        <fullName evidence="3">3696_t:CDS:1</fullName>
    </submittedName>
</protein>
<feature type="domain" description="Myb-like" evidence="2">
    <location>
        <begin position="69"/>
        <end position="121"/>
    </location>
</feature>
<dbReference type="PROSITE" id="PS50090">
    <property type="entry name" value="MYB_LIKE"/>
    <property type="match status" value="1"/>
</dbReference>
<evidence type="ECO:0000313" key="4">
    <source>
        <dbReference type="Proteomes" id="UP000789375"/>
    </source>
</evidence>
<reference evidence="3" key="1">
    <citation type="submission" date="2021-06" db="EMBL/GenBank/DDBJ databases">
        <authorList>
            <person name="Kallberg Y."/>
            <person name="Tangrot J."/>
            <person name="Rosling A."/>
        </authorList>
    </citation>
    <scope>NUCLEOTIDE SEQUENCE</scope>
    <source>
        <strain evidence="3">87-6 pot B 2015</strain>
    </source>
</reference>
<keyword evidence="4" id="KW-1185">Reference proteome</keyword>
<gene>
    <name evidence="3" type="ORF">FMOSSE_LOCUS1851</name>
</gene>
<dbReference type="InterPro" id="IPR001005">
    <property type="entry name" value="SANT/Myb"/>
</dbReference>
<evidence type="ECO:0000259" key="2">
    <source>
        <dbReference type="PROSITE" id="PS50090"/>
    </source>
</evidence>
<dbReference type="EMBL" id="CAJVPP010000218">
    <property type="protein sequence ID" value="CAG8457175.1"/>
    <property type="molecule type" value="Genomic_DNA"/>
</dbReference>
<sequence>MSPTTRGRKKTKDNDTSNKTQPKKIRSKATKTQETKTNDSLGGDEMMASLESNASVSLTSDIEVKGVGNQAQASKNWTSEQRLQLIEAVLKKINIPWDEVCNEVDGGRSGKRCYDQWRRQIVPGLKNSIKFQKNSSR</sequence>
<proteinExistence type="predicted"/>
<dbReference type="SUPFAM" id="SSF46689">
    <property type="entry name" value="Homeodomain-like"/>
    <property type="match status" value="1"/>
</dbReference>
<dbReference type="CDD" id="cd00167">
    <property type="entry name" value="SANT"/>
    <property type="match status" value="1"/>
</dbReference>
<evidence type="ECO:0000313" key="3">
    <source>
        <dbReference type="EMBL" id="CAG8457175.1"/>
    </source>
</evidence>
<dbReference type="SMART" id="SM00717">
    <property type="entry name" value="SANT"/>
    <property type="match status" value="1"/>
</dbReference>
<dbReference type="Gene3D" id="1.10.10.60">
    <property type="entry name" value="Homeodomain-like"/>
    <property type="match status" value="1"/>
</dbReference>
<dbReference type="AlphaFoldDB" id="A0A9N8VJR7"/>
<accession>A0A9N8VJR7</accession>
<feature type="region of interest" description="Disordered" evidence="1">
    <location>
        <begin position="1"/>
        <end position="54"/>
    </location>
</feature>
<comment type="caution">
    <text evidence="3">The sequence shown here is derived from an EMBL/GenBank/DDBJ whole genome shotgun (WGS) entry which is preliminary data.</text>
</comment>
<dbReference type="Proteomes" id="UP000789375">
    <property type="component" value="Unassembled WGS sequence"/>
</dbReference>
<dbReference type="InterPro" id="IPR009057">
    <property type="entry name" value="Homeodomain-like_sf"/>
</dbReference>
<evidence type="ECO:0000256" key="1">
    <source>
        <dbReference type="SAM" id="MobiDB-lite"/>
    </source>
</evidence>